<reference evidence="4 6" key="2">
    <citation type="submission" date="2018-12" db="EMBL/GenBank/DDBJ databases">
        <authorList>
            <consortium name="Pathogen Informatics"/>
        </authorList>
    </citation>
    <scope>NUCLEOTIDE SEQUENCE [LARGE SCALE GENOMIC DNA]</scope>
    <source>
        <strain evidence="4 6">NCTC11976</strain>
    </source>
</reference>
<evidence type="ECO:0000313" key="3">
    <source>
        <dbReference type="EMBL" id="KTC80984.1"/>
    </source>
</evidence>
<dbReference type="InterPro" id="IPR001214">
    <property type="entry name" value="SET_dom"/>
</dbReference>
<dbReference type="EMBL" id="LNXW01000013">
    <property type="protein sequence ID" value="KTC80984.1"/>
    <property type="molecule type" value="Genomic_DNA"/>
</dbReference>
<dbReference type="Proteomes" id="UP000054921">
    <property type="component" value="Unassembled WGS sequence"/>
</dbReference>
<dbReference type="EMBL" id="LR134173">
    <property type="protein sequence ID" value="VEB33908.1"/>
    <property type="molecule type" value="Genomic_DNA"/>
</dbReference>
<proteinExistence type="predicted"/>
<dbReference type="SMART" id="SM00317">
    <property type="entry name" value="SET"/>
    <property type="match status" value="1"/>
</dbReference>
<accession>A0A0W0SC18</accession>
<evidence type="ECO:0000313" key="6">
    <source>
        <dbReference type="Proteomes" id="UP000277577"/>
    </source>
</evidence>
<dbReference type="PROSITE" id="PS50280">
    <property type="entry name" value="SET"/>
    <property type="match status" value="1"/>
</dbReference>
<dbReference type="InterPro" id="IPR044427">
    <property type="entry name" value="LegAS4-like_SET"/>
</dbReference>
<dbReference type="OrthoDB" id="9790349at2"/>
<evidence type="ECO:0000256" key="1">
    <source>
        <dbReference type="SAM" id="MobiDB-lite"/>
    </source>
</evidence>
<dbReference type="Proteomes" id="UP000277577">
    <property type="component" value="Chromosome"/>
</dbReference>
<dbReference type="CDD" id="cd10522">
    <property type="entry name" value="SET_LegAS4-like"/>
    <property type="match status" value="1"/>
</dbReference>
<name>A0A0W0SC18_9GAMM</name>
<gene>
    <name evidence="3" type="ORF">Lche_3004</name>
    <name evidence="4" type="ORF">NCTC11976_00573</name>
</gene>
<feature type="domain" description="SET" evidence="2">
    <location>
        <begin position="60"/>
        <end position="196"/>
    </location>
</feature>
<dbReference type="PATRIC" id="fig|28084.5.peg.3265"/>
<dbReference type="RefSeq" id="WP_028381523.1">
    <property type="nucleotide sequence ID" value="NZ_CAAAIT010000006.1"/>
</dbReference>
<dbReference type="STRING" id="28084.Lche_3004"/>
<dbReference type="Gene3D" id="2.170.270.10">
    <property type="entry name" value="SET domain"/>
    <property type="match status" value="2"/>
</dbReference>
<dbReference type="Pfam" id="PF00856">
    <property type="entry name" value="SET"/>
    <property type="match status" value="1"/>
</dbReference>
<organism evidence="3 5">
    <name type="scientific">Legionella cherrii</name>
    <dbReference type="NCBI Taxonomy" id="28084"/>
    <lineage>
        <taxon>Bacteria</taxon>
        <taxon>Pseudomonadati</taxon>
        <taxon>Pseudomonadota</taxon>
        <taxon>Gammaproteobacteria</taxon>
        <taxon>Legionellales</taxon>
        <taxon>Legionellaceae</taxon>
        <taxon>Legionella</taxon>
    </lineage>
</organism>
<feature type="region of interest" description="Disordered" evidence="1">
    <location>
        <begin position="542"/>
        <end position="564"/>
    </location>
</feature>
<protein>
    <submittedName>
        <fullName evidence="3 4">SET domain</fullName>
    </submittedName>
</protein>
<dbReference type="AlphaFoldDB" id="A0A0W0SC18"/>
<evidence type="ECO:0000259" key="2">
    <source>
        <dbReference type="PROSITE" id="PS50280"/>
    </source>
</evidence>
<evidence type="ECO:0000313" key="5">
    <source>
        <dbReference type="Proteomes" id="UP000054921"/>
    </source>
</evidence>
<evidence type="ECO:0000313" key="4">
    <source>
        <dbReference type="EMBL" id="VEB33908.1"/>
    </source>
</evidence>
<keyword evidence="6" id="KW-1185">Reference proteome</keyword>
<sequence length="564" mass="65170">MPKNIKFLNKGVQLQAQEEMLAEQLLFFPDSAESQLRLCNYVKDQCDQPDFNYLPTDYDQGVIIAAIPNLGSNQLGVYAAKSFAKGEIVGEIKGIDLFGVRPGSKMDRVVKDYQGDSTYVWKLNLDDNDEYAVVIDMLKAGSHTRWVNHAGKPNLEVKVICRRWKDEYGTTQFDYHAYYVAAKKIAFADELTISYGDEYFTKERPQIWRQPQTLIEVLQDLAKTQDQEMNPEEINTREEIRDFFHLLTQKAVQRKREHKKQLYLDRNLDPKIYDLNKVEDVARFQTNQKMELKRNSSYHLLIAPTVRGNGEIRYSLFSGQTIPARKRLCQLVGQKMDDVPEKGMKLWAKQRDLDMNYLVQSGGGGYLYTKNQASEAYCIEGAQHRSQMNVRFDFASDSYVTTRQIQPGEEILAYYSDYDYGALPSSLPQIVADFNESQYYYKATWSENELAMEHVIPKTPGYNIEETEEPSYNPFKDELTNEWILQSNFEFDENERILTPGYDYNALEHEFSPLVAEACADNDSSHKANLTSWSPTFQFGENNSSKKRKLAELSEDEESKTMVI</sequence>
<dbReference type="SUPFAM" id="SSF82199">
    <property type="entry name" value="SET domain"/>
    <property type="match status" value="1"/>
</dbReference>
<dbReference type="InterPro" id="IPR046341">
    <property type="entry name" value="SET_dom_sf"/>
</dbReference>
<reference evidence="3 5" key="1">
    <citation type="submission" date="2015-11" db="EMBL/GenBank/DDBJ databases">
        <title>Genomic analysis of 38 Legionella species identifies large and diverse effector repertoires.</title>
        <authorList>
            <person name="Burstein D."/>
            <person name="Amaro F."/>
            <person name="Zusman T."/>
            <person name="Lifshitz Z."/>
            <person name="Cohen O."/>
            <person name="Gilbert J.A."/>
            <person name="Pupko T."/>
            <person name="Shuman H.A."/>
            <person name="Segal G."/>
        </authorList>
    </citation>
    <scope>NUCLEOTIDE SEQUENCE [LARGE SCALE GENOMIC DNA]</scope>
    <source>
        <strain evidence="3 5">ORW</strain>
    </source>
</reference>